<organism evidence="2 3">
    <name type="scientific">Kockovaella imperatae</name>
    <dbReference type="NCBI Taxonomy" id="4999"/>
    <lineage>
        <taxon>Eukaryota</taxon>
        <taxon>Fungi</taxon>
        <taxon>Dikarya</taxon>
        <taxon>Basidiomycota</taxon>
        <taxon>Agaricomycotina</taxon>
        <taxon>Tremellomycetes</taxon>
        <taxon>Tremellales</taxon>
        <taxon>Cuniculitremaceae</taxon>
        <taxon>Kockovaella</taxon>
    </lineage>
</organism>
<evidence type="ECO:0000256" key="1">
    <source>
        <dbReference type="SAM" id="MobiDB-lite"/>
    </source>
</evidence>
<comment type="caution">
    <text evidence="2">The sequence shown here is derived from an EMBL/GenBank/DDBJ whole genome shotgun (WGS) entry which is preliminary data.</text>
</comment>
<dbReference type="InParanoid" id="A0A1Y1UTM0"/>
<proteinExistence type="predicted"/>
<sequence>MYRLAISRSIRAAESTARVVAIRSASTTQGHTTAKAQDPGHKDKDVQSASATQGMSNKAASQASTNGQSQPFDAARQGGVGGESKVAPEGKGSFADQVGGQKGASSGGHKGGHEKTGADTLVGKVLDAFGGQNPKRQFHTWSSARNKDIPGADPKGARKPVDDSVHGDQNPHLKHSEGGYSGSAQSGNASADPHLPSRTKSKPQHSSNPFGSTPGASQSRSLHSSPTTGVKGAEKYSGVHEPEPSKAGYDSPSEPLPTNLKSSYPTNDPSATPAPPNVTPSSKVKKSSTSADPAHETLSQAAKEGTLGDRNPQPHPDAGRKGNDKAWKDRKP</sequence>
<dbReference type="RefSeq" id="XP_021874455.1">
    <property type="nucleotide sequence ID" value="XM_022018796.1"/>
</dbReference>
<feature type="region of interest" description="Disordered" evidence="1">
    <location>
        <begin position="22"/>
        <end position="332"/>
    </location>
</feature>
<dbReference type="EMBL" id="NBSH01000001">
    <property type="protein sequence ID" value="ORX40776.1"/>
    <property type="molecule type" value="Genomic_DNA"/>
</dbReference>
<gene>
    <name evidence="2" type="ORF">BD324DRAFT_654499</name>
</gene>
<feature type="compositionally biased region" description="Basic and acidic residues" evidence="1">
    <location>
        <begin position="145"/>
        <end position="177"/>
    </location>
</feature>
<protein>
    <submittedName>
        <fullName evidence="2">Uncharacterized protein</fullName>
    </submittedName>
</protein>
<feature type="compositionally biased region" description="Gly residues" evidence="1">
    <location>
        <begin position="100"/>
        <end position="109"/>
    </location>
</feature>
<feature type="compositionally biased region" description="Basic and acidic residues" evidence="1">
    <location>
        <begin position="317"/>
        <end position="332"/>
    </location>
</feature>
<feature type="compositionally biased region" description="Low complexity" evidence="1">
    <location>
        <begin position="279"/>
        <end position="290"/>
    </location>
</feature>
<reference evidence="2 3" key="1">
    <citation type="submission" date="2017-03" db="EMBL/GenBank/DDBJ databases">
        <title>Widespread Adenine N6-methylation of Active Genes in Fungi.</title>
        <authorList>
            <consortium name="DOE Joint Genome Institute"/>
            <person name="Mondo S.J."/>
            <person name="Dannebaum R.O."/>
            <person name="Kuo R.C."/>
            <person name="Louie K.B."/>
            <person name="Bewick A.J."/>
            <person name="Labutti K."/>
            <person name="Haridas S."/>
            <person name="Kuo A."/>
            <person name="Salamov A."/>
            <person name="Ahrendt S.R."/>
            <person name="Lau R."/>
            <person name="Bowen B.P."/>
            <person name="Lipzen A."/>
            <person name="Sullivan W."/>
            <person name="Andreopoulos W.B."/>
            <person name="Clum A."/>
            <person name="Lindquist E."/>
            <person name="Daum C."/>
            <person name="Northen T.R."/>
            <person name="Ramamoorthy G."/>
            <person name="Schmitz R.J."/>
            <person name="Gryganskyi A."/>
            <person name="Culley D."/>
            <person name="Magnuson J."/>
            <person name="James T.Y."/>
            <person name="O'Malley M.A."/>
            <person name="Stajich J.E."/>
            <person name="Spatafora J.W."/>
            <person name="Visel A."/>
            <person name="Grigoriev I.V."/>
        </authorList>
    </citation>
    <scope>NUCLEOTIDE SEQUENCE [LARGE SCALE GENOMIC DNA]</scope>
    <source>
        <strain evidence="2 3">NRRL Y-17943</strain>
    </source>
</reference>
<keyword evidence="3" id="KW-1185">Reference proteome</keyword>
<feature type="compositionally biased region" description="Polar residues" evidence="1">
    <location>
        <begin position="47"/>
        <end position="71"/>
    </location>
</feature>
<evidence type="ECO:0000313" key="2">
    <source>
        <dbReference type="EMBL" id="ORX40776.1"/>
    </source>
</evidence>
<feature type="compositionally biased region" description="Polar residues" evidence="1">
    <location>
        <begin position="259"/>
        <end position="270"/>
    </location>
</feature>
<feature type="compositionally biased region" description="Basic and acidic residues" evidence="1">
    <location>
        <begin position="232"/>
        <end position="244"/>
    </location>
</feature>
<dbReference type="OrthoDB" id="2687798at2759"/>
<dbReference type="Proteomes" id="UP000193218">
    <property type="component" value="Unassembled WGS sequence"/>
</dbReference>
<dbReference type="GeneID" id="33560605"/>
<name>A0A1Y1UTM0_9TREE</name>
<feature type="compositionally biased region" description="Polar residues" evidence="1">
    <location>
        <begin position="204"/>
        <end position="228"/>
    </location>
</feature>
<evidence type="ECO:0000313" key="3">
    <source>
        <dbReference type="Proteomes" id="UP000193218"/>
    </source>
</evidence>
<dbReference type="AlphaFoldDB" id="A0A1Y1UTM0"/>
<feature type="compositionally biased region" description="Polar residues" evidence="1">
    <location>
        <begin position="24"/>
        <end position="35"/>
    </location>
</feature>
<accession>A0A1Y1UTM0</accession>